<keyword evidence="5 11" id="KW-0812">Transmembrane</keyword>
<evidence type="ECO:0000256" key="7">
    <source>
        <dbReference type="ARBA" id="ARBA00023065"/>
    </source>
</evidence>
<accession>A0ABU3MZS7</accession>
<comment type="similarity">
    <text evidence="11 12">Belongs to the TonB-dependent receptor family.</text>
</comment>
<evidence type="ECO:0000259" key="14">
    <source>
        <dbReference type="Pfam" id="PF00593"/>
    </source>
</evidence>
<sequence length="666" mass="72725">MSQFVRALMGAPVLFAASPAFAQEAPSRRDEIVVTAEKLVAEAIQRVGETPGGADVVPAETFDERLAVSLRDALAFSPGVYAQPRFGQEVRLSIRGSGISRGYHMRGLTLLQDGIPINLADDNGDFQELDPTFLQHVEVFRGANALRFGASTLGGAINGVTPTGRSSNGVHLRLDGGSFDTLRAFASAGFADERGDAWLAVAGDRSDGDRDHARRKALRANGNVGLRLAGGVETRFYASAQTIRQELPGALTYPVARATPQSGNFAGDQARDIDSLRLQNRTSIALGAGTLDMGMFLNAKQLHHPIYELVDQKSLDSGSYARLDQDFGRFGFTAGVTARFGSVASRRFRNLDGARGAKTFEADQTARTIDAYAETRLRPIEQLTLIAGAVYTSGLRRQDQLYPQRLNNRARFDQLSPKFGLLFAPTRDVQLYANLTRSHELPGFIELAQLSTFVPLEPQRGWTAEVGGRGRIGPLRFDLSLYHADLDGELLQYDIGVGIPASTFNAGRTRHQGVELGLDLDLAAWARLRQVWQLNDFRFRDDPAYGDNRLPVIPEQLYRAELRLGRDALHVAPNVEWVPRGAWADYTNSFRARGYALFGATAEAEVRPGVTLFADARNVTGRKAVGDISAVVGYVRDDPATPADENSRIFTPVERRSVFAGVRAAF</sequence>
<evidence type="ECO:0000313" key="16">
    <source>
        <dbReference type="EMBL" id="MDT8757732.1"/>
    </source>
</evidence>
<evidence type="ECO:0000256" key="4">
    <source>
        <dbReference type="ARBA" id="ARBA00022496"/>
    </source>
</evidence>
<evidence type="ECO:0000256" key="8">
    <source>
        <dbReference type="ARBA" id="ARBA00023077"/>
    </source>
</evidence>
<feature type="domain" description="TonB-dependent receptor-like beta-barrel" evidence="14">
    <location>
        <begin position="236"/>
        <end position="619"/>
    </location>
</feature>
<keyword evidence="10 11" id="KW-0998">Cell outer membrane</keyword>
<dbReference type="InterPro" id="IPR039426">
    <property type="entry name" value="TonB-dep_rcpt-like"/>
</dbReference>
<dbReference type="PANTHER" id="PTHR32552:SF81">
    <property type="entry name" value="TONB-DEPENDENT OUTER MEMBRANE RECEPTOR"/>
    <property type="match status" value="1"/>
</dbReference>
<keyword evidence="4" id="KW-0410">Iron transport</keyword>
<comment type="caution">
    <text evidence="16">The sequence shown here is derived from an EMBL/GenBank/DDBJ whole genome shotgun (WGS) entry which is preliminary data.</text>
</comment>
<dbReference type="InterPro" id="IPR000531">
    <property type="entry name" value="Beta-barrel_TonB"/>
</dbReference>
<dbReference type="InterPro" id="IPR036942">
    <property type="entry name" value="Beta-barrel_TonB_sf"/>
</dbReference>
<protein>
    <submittedName>
        <fullName evidence="16">TonB-dependent receptor</fullName>
    </submittedName>
</protein>
<dbReference type="Pfam" id="PF00593">
    <property type="entry name" value="TonB_dep_Rec_b-barrel"/>
    <property type="match status" value="1"/>
</dbReference>
<evidence type="ECO:0000256" key="11">
    <source>
        <dbReference type="PROSITE-ProRule" id="PRU01360"/>
    </source>
</evidence>
<comment type="subcellular location">
    <subcellularLocation>
        <location evidence="1 11">Cell outer membrane</location>
        <topology evidence="1 11">Multi-pass membrane protein</topology>
    </subcellularLocation>
</comment>
<feature type="signal peptide" evidence="13">
    <location>
        <begin position="1"/>
        <end position="22"/>
    </location>
</feature>
<evidence type="ECO:0000256" key="13">
    <source>
        <dbReference type="SAM" id="SignalP"/>
    </source>
</evidence>
<evidence type="ECO:0000259" key="15">
    <source>
        <dbReference type="Pfam" id="PF07715"/>
    </source>
</evidence>
<dbReference type="InterPro" id="IPR037066">
    <property type="entry name" value="Plug_dom_sf"/>
</dbReference>
<feature type="chain" id="PRO_5045371768" evidence="13">
    <location>
        <begin position="23"/>
        <end position="666"/>
    </location>
</feature>
<evidence type="ECO:0000256" key="6">
    <source>
        <dbReference type="ARBA" id="ARBA00023004"/>
    </source>
</evidence>
<feature type="domain" description="TonB-dependent receptor plug" evidence="15">
    <location>
        <begin position="49"/>
        <end position="156"/>
    </location>
</feature>
<evidence type="ECO:0000256" key="1">
    <source>
        <dbReference type="ARBA" id="ARBA00004571"/>
    </source>
</evidence>
<dbReference type="Pfam" id="PF07715">
    <property type="entry name" value="Plug"/>
    <property type="match status" value="1"/>
</dbReference>
<dbReference type="InterPro" id="IPR012910">
    <property type="entry name" value="Plug_dom"/>
</dbReference>
<dbReference type="PROSITE" id="PS52016">
    <property type="entry name" value="TONB_DEPENDENT_REC_3"/>
    <property type="match status" value="1"/>
</dbReference>
<dbReference type="PANTHER" id="PTHR32552">
    <property type="entry name" value="FERRICHROME IRON RECEPTOR-RELATED"/>
    <property type="match status" value="1"/>
</dbReference>
<gene>
    <name evidence="16" type="ORF">MZO42_03390</name>
</gene>
<keyword evidence="6" id="KW-0408">Iron</keyword>
<proteinExistence type="inferred from homology"/>
<keyword evidence="16" id="KW-0675">Receptor</keyword>
<evidence type="ECO:0000256" key="5">
    <source>
        <dbReference type="ARBA" id="ARBA00022692"/>
    </source>
</evidence>
<dbReference type="Gene3D" id="2.170.130.10">
    <property type="entry name" value="TonB-dependent receptor, plug domain"/>
    <property type="match status" value="1"/>
</dbReference>
<dbReference type="SUPFAM" id="SSF56935">
    <property type="entry name" value="Porins"/>
    <property type="match status" value="1"/>
</dbReference>
<keyword evidence="13" id="KW-0732">Signal</keyword>
<evidence type="ECO:0000256" key="9">
    <source>
        <dbReference type="ARBA" id="ARBA00023136"/>
    </source>
</evidence>
<keyword evidence="2 11" id="KW-0813">Transport</keyword>
<keyword evidence="3 11" id="KW-1134">Transmembrane beta strand</keyword>
<evidence type="ECO:0000256" key="10">
    <source>
        <dbReference type="ARBA" id="ARBA00023237"/>
    </source>
</evidence>
<dbReference type="EMBL" id="JALMLT010000001">
    <property type="protein sequence ID" value="MDT8757732.1"/>
    <property type="molecule type" value="Genomic_DNA"/>
</dbReference>
<evidence type="ECO:0000256" key="3">
    <source>
        <dbReference type="ARBA" id="ARBA00022452"/>
    </source>
</evidence>
<keyword evidence="9 11" id="KW-0472">Membrane</keyword>
<name>A0ABU3MZS7_9SPHN</name>
<evidence type="ECO:0000256" key="12">
    <source>
        <dbReference type="RuleBase" id="RU003357"/>
    </source>
</evidence>
<organism evidence="16">
    <name type="scientific">Sphingomonas psychrotolerans</name>
    <dbReference type="NCBI Taxonomy" id="1327635"/>
    <lineage>
        <taxon>Bacteria</taxon>
        <taxon>Pseudomonadati</taxon>
        <taxon>Pseudomonadota</taxon>
        <taxon>Alphaproteobacteria</taxon>
        <taxon>Sphingomonadales</taxon>
        <taxon>Sphingomonadaceae</taxon>
        <taxon>Sphingomonas</taxon>
    </lineage>
</organism>
<keyword evidence="8 12" id="KW-0798">TonB box</keyword>
<reference evidence="16" key="1">
    <citation type="submission" date="2022-04" db="EMBL/GenBank/DDBJ databases">
        <title>Tomato heritable bacteria conferring resistance against bacterial wilt.</title>
        <authorList>
            <person name="Yin J."/>
        </authorList>
    </citation>
    <scope>NUCLEOTIDE SEQUENCE</scope>
    <source>
        <strain evidence="16">Cra20</strain>
    </source>
</reference>
<evidence type="ECO:0000256" key="2">
    <source>
        <dbReference type="ARBA" id="ARBA00022448"/>
    </source>
</evidence>
<dbReference type="Gene3D" id="2.40.170.20">
    <property type="entry name" value="TonB-dependent receptor, beta-barrel domain"/>
    <property type="match status" value="1"/>
</dbReference>
<keyword evidence="7" id="KW-0406">Ion transport</keyword>